<dbReference type="Proteomes" id="UP001549257">
    <property type="component" value="Unassembled WGS sequence"/>
</dbReference>
<feature type="chain" id="PRO_5046829075" evidence="1">
    <location>
        <begin position="30"/>
        <end position="176"/>
    </location>
</feature>
<feature type="signal peptide" evidence="1">
    <location>
        <begin position="1"/>
        <end position="29"/>
    </location>
</feature>
<organism evidence="2 3">
    <name type="scientific">Conyzicola nivalis</name>
    <dbReference type="NCBI Taxonomy" id="1477021"/>
    <lineage>
        <taxon>Bacteria</taxon>
        <taxon>Bacillati</taxon>
        <taxon>Actinomycetota</taxon>
        <taxon>Actinomycetes</taxon>
        <taxon>Micrococcales</taxon>
        <taxon>Microbacteriaceae</taxon>
        <taxon>Conyzicola</taxon>
    </lineage>
</organism>
<reference evidence="2 3" key="1">
    <citation type="submission" date="2024-06" db="EMBL/GenBank/DDBJ databases">
        <title>Sorghum-associated microbial communities from plants grown in Nebraska, USA.</title>
        <authorList>
            <person name="Schachtman D."/>
        </authorList>
    </citation>
    <scope>NUCLEOTIDE SEQUENCE [LARGE SCALE GENOMIC DNA]</scope>
    <source>
        <strain evidence="2 3">2857</strain>
    </source>
</reference>
<dbReference type="EMBL" id="JBEPSJ010000005">
    <property type="protein sequence ID" value="MET4583748.1"/>
    <property type="molecule type" value="Genomic_DNA"/>
</dbReference>
<evidence type="ECO:0000313" key="2">
    <source>
        <dbReference type="EMBL" id="MET4583748.1"/>
    </source>
</evidence>
<keyword evidence="1" id="KW-0732">Signal</keyword>
<comment type="caution">
    <text evidence="2">The sequence shown here is derived from an EMBL/GenBank/DDBJ whole genome shotgun (WGS) entry which is preliminary data.</text>
</comment>
<dbReference type="RefSeq" id="WP_354025923.1">
    <property type="nucleotide sequence ID" value="NZ_JBEPSJ010000005.1"/>
</dbReference>
<keyword evidence="3" id="KW-1185">Reference proteome</keyword>
<accession>A0ABV2QRP1</accession>
<evidence type="ECO:0000313" key="3">
    <source>
        <dbReference type="Proteomes" id="UP001549257"/>
    </source>
</evidence>
<name>A0ABV2QRP1_9MICO</name>
<gene>
    <name evidence="2" type="ORF">ABIE21_003279</name>
</gene>
<proteinExistence type="predicted"/>
<protein>
    <submittedName>
        <fullName evidence="2">Uncharacterized protein</fullName>
    </submittedName>
</protein>
<evidence type="ECO:0000256" key="1">
    <source>
        <dbReference type="SAM" id="SignalP"/>
    </source>
</evidence>
<sequence length="176" mass="18866">MKKRNTALAGLGVVATTALAVFAGSFASAAVPSAEEAAAGFLTEEEVDGAWRDITANYPEALPAGIEFPSSAPAFFQRPAGEKWMFETELIGEIAARYWRCAWLDQDIAAVSGRSSESVDLTDELATSTWQDLPDVQLDVYEYSEGISDYAAAEGLDESVAEFDLDCGIYTEEGAK</sequence>